<protein>
    <submittedName>
        <fullName evidence="4">LLM class flavin-dependent oxidoreductase</fullName>
    </submittedName>
</protein>
<evidence type="ECO:0000313" key="5">
    <source>
        <dbReference type="Proteomes" id="UP001139494"/>
    </source>
</evidence>
<dbReference type="InterPro" id="IPR036661">
    <property type="entry name" value="Luciferase-like_sf"/>
</dbReference>
<dbReference type="Gene3D" id="3.20.20.30">
    <property type="entry name" value="Luciferase-like domain"/>
    <property type="match status" value="1"/>
</dbReference>
<sequence length="327" mass="36518">MKFGLYLNCQTTGNRSAEELFAGLVDQTITAREAGFDMLTTGQHYLADYVQLQQLPLLSRLAAEAGSMTVGPGISLLPLHHPIEIAEQLTTLDAMSAGAVAGVGIGYRDVEFDSFGVPKSERAGRFEEGIELMKRLWTEEDVVYEGEYYAVDGVTINPRPDERPPVWIAANTRSAVRRAARMGDAWFVNPHSTVAEIGELKADYDEIRKERGEDTGVPIIRETFVAETHGAAIETAREHLFSKYQRYIEWGQDEAMEDETDLHRPFEELAEDRFLLGTPAEICAEIERYGAELDAEYIVPRLHWPGMDHDAAVECIELLGDEVIPNV</sequence>
<dbReference type="EMBL" id="JAHLKM010000025">
    <property type="protein sequence ID" value="MCQ4334459.1"/>
    <property type="molecule type" value="Genomic_DNA"/>
</dbReference>
<keyword evidence="2" id="KW-0503">Monooxygenase</keyword>
<organism evidence="4 5">
    <name type="scientific">Natronomonas aquatica</name>
    <dbReference type="NCBI Taxonomy" id="2841590"/>
    <lineage>
        <taxon>Archaea</taxon>
        <taxon>Methanobacteriati</taxon>
        <taxon>Methanobacteriota</taxon>
        <taxon>Stenosarchaea group</taxon>
        <taxon>Halobacteria</taxon>
        <taxon>Halobacteriales</taxon>
        <taxon>Natronomonadaceae</taxon>
        <taxon>Natronomonas</taxon>
    </lineage>
</organism>
<comment type="caution">
    <text evidence="4">The sequence shown here is derived from an EMBL/GenBank/DDBJ whole genome shotgun (WGS) entry which is preliminary data.</text>
</comment>
<evidence type="ECO:0000259" key="3">
    <source>
        <dbReference type="Pfam" id="PF00296"/>
    </source>
</evidence>
<gene>
    <name evidence="4" type="ORF">KM295_13425</name>
</gene>
<dbReference type="SUPFAM" id="SSF51679">
    <property type="entry name" value="Bacterial luciferase-like"/>
    <property type="match status" value="1"/>
</dbReference>
<dbReference type="PANTHER" id="PTHR30137:SF8">
    <property type="entry name" value="BLR5498 PROTEIN"/>
    <property type="match status" value="1"/>
</dbReference>
<name>A0A9R1CSL7_9EURY</name>
<dbReference type="GO" id="GO:0004497">
    <property type="term" value="F:monooxygenase activity"/>
    <property type="evidence" value="ECO:0007669"/>
    <property type="project" value="UniProtKB-KW"/>
</dbReference>
<dbReference type="AlphaFoldDB" id="A0A9R1CSL7"/>
<evidence type="ECO:0000256" key="1">
    <source>
        <dbReference type="ARBA" id="ARBA00023002"/>
    </source>
</evidence>
<keyword evidence="1" id="KW-0560">Oxidoreductase</keyword>
<reference evidence="4" key="1">
    <citation type="journal article" date="2023" name="Front. Microbiol.">
        <title>Genomic-based phylogenetic and metabolic analyses of the genus Natronomonas, and description of Natronomonas aquatica sp. nov.</title>
        <authorList>
            <person name="Garcia-Roldan A."/>
            <person name="Duran-Viseras A."/>
            <person name="de la Haba R.R."/>
            <person name="Corral P."/>
            <person name="Sanchez-Porro C."/>
            <person name="Ventosa A."/>
        </authorList>
    </citation>
    <scope>NUCLEOTIDE SEQUENCE</scope>
    <source>
        <strain evidence="4">F2-12</strain>
    </source>
</reference>
<dbReference type="Pfam" id="PF00296">
    <property type="entry name" value="Bac_luciferase"/>
    <property type="match status" value="1"/>
</dbReference>
<dbReference type="RefSeq" id="WP_256030500.1">
    <property type="nucleotide sequence ID" value="NZ_JAHLKM010000025.1"/>
</dbReference>
<proteinExistence type="predicted"/>
<dbReference type="InterPro" id="IPR050766">
    <property type="entry name" value="Bact_Lucif_Oxidored"/>
</dbReference>
<dbReference type="InterPro" id="IPR011251">
    <property type="entry name" value="Luciferase-like_dom"/>
</dbReference>
<evidence type="ECO:0000313" key="4">
    <source>
        <dbReference type="EMBL" id="MCQ4334459.1"/>
    </source>
</evidence>
<dbReference type="GO" id="GO:0005829">
    <property type="term" value="C:cytosol"/>
    <property type="evidence" value="ECO:0007669"/>
    <property type="project" value="TreeGrafter"/>
</dbReference>
<dbReference type="GO" id="GO:0016705">
    <property type="term" value="F:oxidoreductase activity, acting on paired donors, with incorporation or reduction of molecular oxygen"/>
    <property type="evidence" value="ECO:0007669"/>
    <property type="project" value="InterPro"/>
</dbReference>
<keyword evidence="5" id="KW-1185">Reference proteome</keyword>
<dbReference type="PANTHER" id="PTHR30137">
    <property type="entry name" value="LUCIFERASE-LIKE MONOOXYGENASE"/>
    <property type="match status" value="1"/>
</dbReference>
<dbReference type="Proteomes" id="UP001139494">
    <property type="component" value="Unassembled WGS sequence"/>
</dbReference>
<accession>A0A9R1CSL7</accession>
<feature type="domain" description="Luciferase-like" evidence="3">
    <location>
        <begin position="1"/>
        <end position="289"/>
    </location>
</feature>
<evidence type="ECO:0000256" key="2">
    <source>
        <dbReference type="ARBA" id="ARBA00023033"/>
    </source>
</evidence>